<evidence type="ECO:0000256" key="3">
    <source>
        <dbReference type="ARBA" id="ARBA00012663"/>
    </source>
</evidence>
<dbReference type="CDD" id="cd06565">
    <property type="entry name" value="GH20_GcnA-like"/>
    <property type="match status" value="1"/>
</dbReference>
<evidence type="ECO:0000256" key="4">
    <source>
        <dbReference type="ARBA" id="ARBA00022801"/>
    </source>
</evidence>
<dbReference type="EC" id="3.2.1.52" evidence="3"/>
<gene>
    <name evidence="7" type="ORF">BGZ97_008691</name>
</gene>
<dbReference type="Proteomes" id="UP000823405">
    <property type="component" value="Unassembled WGS sequence"/>
</dbReference>
<evidence type="ECO:0000256" key="2">
    <source>
        <dbReference type="ARBA" id="ARBA00006285"/>
    </source>
</evidence>
<dbReference type="SUPFAM" id="SSF51445">
    <property type="entry name" value="(Trans)glycosidases"/>
    <property type="match status" value="1"/>
</dbReference>
<comment type="catalytic activity">
    <reaction evidence="1">
        <text>Hydrolysis of terminal non-reducing N-acetyl-D-hexosamine residues in N-acetyl-beta-D-hexosaminides.</text>
        <dbReference type="EC" id="3.2.1.52"/>
    </reaction>
</comment>
<accession>A0A9P6RBC5</accession>
<protein>
    <recommendedName>
        <fullName evidence="3">beta-N-acetylhexosaminidase</fullName>
        <ecNumber evidence="3">3.2.1.52</ecNumber>
    </recommendedName>
</protein>
<comment type="caution">
    <text evidence="7">The sequence shown here is derived from an EMBL/GenBank/DDBJ whole genome shotgun (WGS) entry which is preliminary data.</text>
</comment>
<dbReference type="GO" id="GO:0005975">
    <property type="term" value="P:carbohydrate metabolic process"/>
    <property type="evidence" value="ECO:0007669"/>
    <property type="project" value="InterPro"/>
</dbReference>
<dbReference type="GO" id="GO:0004563">
    <property type="term" value="F:beta-N-acetylhexosaminidase activity"/>
    <property type="evidence" value="ECO:0007669"/>
    <property type="project" value="UniProtKB-EC"/>
</dbReference>
<dbReference type="InterPro" id="IPR041063">
    <property type="entry name" value="Glyco_H_20C_C"/>
</dbReference>
<name>A0A9P6RBC5_9FUNG</name>
<dbReference type="EMBL" id="JAAAIN010000400">
    <property type="protein sequence ID" value="KAG0315053.1"/>
    <property type="molecule type" value="Genomic_DNA"/>
</dbReference>
<keyword evidence="8" id="KW-1185">Reference proteome</keyword>
<proteinExistence type="inferred from homology"/>
<keyword evidence="4" id="KW-0378">Hydrolase</keyword>
<sequence>MDTDMTTSGGLSILIDLAHVPAELQLGIEAIAANAPQQNISLCESDDYLLDVEFHWLVRFEKDQALREGECSVMVCQHLETSATQSRVAIEVKYQRKIEAFRSLGRILGASRQIQGPDPEKTRSLLNYTEKATFENLTVMIDCSRGGVLKQSSVFSMMRNCALMGINMVQLYTEDTYEIEGETFFGYLRGGYTRQELINMDDYADALGIELVPCIQTLGHLGQMLQWPKYHIYRDTNEVLLANWDETYNLIERMITTISSPLRSKRIHVGLDEAAGVGEGRYRQIFGYEDPTRVFLHHLKRVQDICKRLDLKPMIWSDTNKNNSLAGYYDGGTPQLTDNLPPDIDLVYWDYYHTASESYANKIGQHRELGCLSPWVATAAWTWNRFWCALPFSFATIQASCQAAKLDGKPDAQGVIGKNVKNMMITIWGDEGHECDMFSALPAMYYFADHGYTQDAEIDFDRLKNCFEGVCGAKFDDWVYASKASFYAIDQVMDSDTPLTLKTHFAPNTSKYLLWEDPFLAHISPQYAMMNLETHYSEIAQNLGKMIDYNKEIFPENARLRMAYLVAQVLTLKCHLHSRMTIAYRSGERQELYDLTEGRLVDLQVAVDQLWKYHRSMWHKTNKPFGWEVIEMRYGGLRTRLLTMRDRILEYLEGVENWERQQQLLLNNNGGGAVASSVGSQHSNGAAESYLSSSLRRDSWMDKNQQSERPTIPEFDTNREAMYEYAGCNLLMDYNRVSTPSRPG</sequence>
<dbReference type="InterPro" id="IPR015883">
    <property type="entry name" value="Glyco_hydro_20_cat"/>
</dbReference>
<comment type="similarity">
    <text evidence="2">Belongs to the glycosyl hydrolase 20 family.</text>
</comment>
<dbReference type="AlphaFoldDB" id="A0A9P6RBC5"/>
<dbReference type="OrthoDB" id="2100085at2759"/>
<evidence type="ECO:0000313" key="7">
    <source>
        <dbReference type="EMBL" id="KAG0315053.1"/>
    </source>
</evidence>
<feature type="domain" description="Glycoside hydrolase family 20 catalytic" evidence="5">
    <location>
        <begin position="189"/>
        <end position="350"/>
    </location>
</feature>
<reference evidence="7" key="1">
    <citation type="journal article" date="2020" name="Fungal Divers.">
        <title>Resolving the Mortierellaceae phylogeny through synthesis of multi-gene phylogenetics and phylogenomics.</title>
        <authorList>
            <person name="Vandepol N."/>
            <person name="Liber J."/>
            <person name="Desiro A."/>
            <person name="Na H."/>
            <person name="Kennedy M."/>
            <person name="Barry K."/>
            <person name="Grigoriev I.V."/>
            <person name="Miller A.N."/>
            <person name="O'Donnell K."/>
            <person name="Stajich J.E."/>
            <person name="Bonito G."/>
        </authorList>
    </citation>
    <scope>NUCLEOTIDE SEQUENCE</scope>
    <source>
        <strain evidence="7">NVP60</strain>
    </source>
</reference>
<dbReference type="Gene3D" id="3.20.20.80">
    <property type="entry name" value="Glycosidases"/>
    <property type="match status" value="1"/>
</dbReference>
<dbReference type="Pfam" id="PF18088">
    <property type="entry name" value="Glyco_H_20C_C"/>
    <property type="match status" value="1"/>
</dbReference>
<dbReference type="Gene3D" id="1.20.120.670">
    <property type="entry name" value="N-acetyl-b-d-glucoasminidase"/>
    <property type="match status" value="1"/>
</dbReference>
<evidence type="ECO:0000259" key="5">
    <source>
        <dbReference type="Pfam" id="PF00728"/>
    </source>
</evidence>
<organism evidence="7 8">
    <name type="scientific">Linnemannia gamsii</name>
    <dbReference type="NCBI Taxonomy" id="64522"/>
    <lineage>
        <taxon>Eukaryota</taxon>
        <taxon>Fungi</taxon>
        <taxon>Fungi incertae sedis</taxon>
        <taxon>Mucoromycota</taxon>
        <taxon>Mortierellomycotina</taxon>
        <taxon>Mortierellomycetes</taxon>
        <taxon>Mortierellales</taxon>
        <taxon>Mortierellaceae</taxon>
        <taxon>Linnemannia</taxon>
    </lineage>
</organism>
<dbReference type="InterPro" id="IPR038901">
    <property type="entry name" value="HEXDC-like"/>
</dbReference>
<dbReference type="Pfam" id="PF00728">
    <property type="entry name" value="Glyco_hydro_20"/>
    <property type="match status" value="1"/>
</dbReference>
<evidence type="ECO:0000256" key="1">
    <source>
        <dbReference type="ARBA" id="ARBA00001231"/>
    </source>
</evidence>
<feature type="domain" description="Glycoside Hydrolase 20C C-terminal" evidence="6">
    <location>
        <begin position="486"/>
        <end position="654"/>
    </location>
</feature>
<dbReference type="PANTHER" id="PTHR21040">
    <property type="entry name" value="BCDNA.GH04120"/>
    <property type="match status" value="1"/>
</dbReference>
<evidence type="ECO:0000313" key="8">
    <source>
        <dbReference type="Proteomes" id="UP000823405"/>
    </source>
</evidence>
<evidence type="ECO:0000259" key="6">
    <source>
        <dbReference type="Pfam" id="PF18088"/>
    </source>
</evidence>
<dbReference type="InterPro" id="IPR017853">
    <property type="entry name" value="GH"/>
</dbReference>
<dbReference type="PANTHER" id="PTHR21040:SF8">
    <property type="entry name" value="BCDNA.GH04120"/>
    <property type="match status" value="1"/>
</dbReference>